<comment type="caution">
    <text evidence="2">The sequence shown here is derived from an EMBL/GenBank/DDBJ whole genome shotgun (WGS) entry which is preliminary data.</text>
</comment>
<accession>A0AAD5M4G1</accession>
<feature type="compositionally biased region" description="Polar residues" evidence="1">
    <location>
        <begin position="82"/>
        <end position="100"/>
    </location>
</feature>
<feature type="region of interest" description="Disordered" evidence="1">
    <location>
        <begin position="1"/>
        <end position="53"/>
    </location>
</feature>
<gene>
    <name evidence="2" type="ORF">P43SY_008699</name>
</gene>
<evidence type="ECO:0000256" key="1">
    <source>
        <dbReference type="SAM" id="MobiDB-lite"/>
    </source>
</evidence>
<evidence type="ECO:0000313" key="3">
    <source>
        <dbReference type="Proteomes" id="UP001209570"/>
    </source>
</evidence>
<sequence>MLMRGSSVGAAEFLETSRGDETSSACASVETSEVEKREQAPTRSHSLARRRSDKQGWINRVDSKLVDRLQRWYDAAGHDPTAETSSDHTASSPSRISQSFVDGDGNLRRKSALNLDLETNDERPASPASKISIRRSTVLEMVQLIVED</sequence>
<dbReference type="AlphaFoldDB" id="A0AAD5M4G1"/>
<organism evidence="2 3">
    <name type="scientific">Pythium insidiosum</name>
    <name type="common">Pythiosis disease agent</name>
    <dbReference type="NCBI Taxonomy" id="114742"/>
    <lineage>
        <taxon>Eukaryota</taxon>
        <taxon>Sar</taxon>
        <taxon>Stramenopiles</taxon>
        <taxon>Oomycota</taxon>
        <taxon>Peronosporomycetes</taxon>
        <taxon>Pythiales</taxon>
        <taxon>Pythiaceae</taxon>
        <taxon>Pythium</taxon>
    </lineage>
</organism>
<reference evidence="2" key="1">
    <citation type="submission" date="2021-12" db="EMBL/GenBank/DDBJ databases">
        <title>Prjna785345.</title>
        <authorList>
            <person name="Rujirawat T."/>
            <person name="Krajaejun T."/>
        </authorList>
    </citation>
    <scope>NUCLEOTIDE SEQUENCE</scope>
    <source>
        <strain evidence="2">Pi057C3</strain>
    </source>
</reference>
<feature type="region of interest" description="Disordered" evidence="1">
    <location>
        <begin position="77"/>
        <end position="129"/>
    </location>
</feature>
<keyword evidence="3" id="KW-1185">Reference proteome</keyword>
<dbReference type="EMBL" id="JAKCXM010000068">
    <property type="protein sequence ID" value="KAJ0404141.1"/>
    <property type="molecule type" value="Genomic_DNA"/>
</dbReference>
<protein>
    <submittedName>
        <fullName evidence="2">Uncharacterized protein</fullName>
    </submittedName>
</protein>
<feature type="compositionally biased region" description="Polar residues" evidence="1">
    <location>
        <begin position="22"/>
        <end position="31"/>
    </location>
</feature>
<dbReference type="Proteomes" id="UP001209570">
    <property type="component" value="Unassembled WGS sequence"/>
</dbReference>
<name>A0AAD5M4G1_PYTIN</name>
<evidence type="ECO:0000313" key="2">
    <source>
        <dbReference type="EMBL" id="KAJ0404141.1"/>
    </source>
</evidence>
<proteinExistence type="predicted"/>